<evidence type="ECO:0000256" key="8">
    <source>
        <dbReference type="ARBA" id="ARBA00022840"/>
    </source>
</evidence>
<comment type="pathway">
    <text evidence="12">Carbohydrate metabolism; D-ribose degradation; D-ribose 5-phosphate from beta-D-ribopyranose: step 2/2.</text>
</comment>
<evidence type="ECO:0000256" key="5">
    <source>
        <dbReference type="ARBA" id="ARBA00022723"/>
    </source>
</evidence>
<feature type="binding site" evidence="12">
    <location>
        <begin position="254"/>
        <end position="255"/>
    </location>
    <ligand>
        <name>ATP</name>
        <dbReference type="ChEBI" id="CHEBI:30616"/>
    </ligand>
</feature>
<comment type="subcellular location">
    <subcellularLocation>
        <location evidence="12">Cytoplasm</location>
    </subcellularLocation>
</comment>
<comment type="activity regulation">
    <text evidence="12">Activated by a monovalent cation that binds near, but not in, the active site. The most likely occupant of the site in vivo is potassium. Ion binding induces a conformational change that may alter substrate affinity.</text>
</comment>
<dbReference type="NCBIfam" id="TIGR02152">
    <property type="entry name" value="D_ribokin_bact"/>
    <property type="match status" value="1"/>
</dbReference>
<protein>
    <recommendedName>
        <fullName evidence="3 12">Ribokinase</fullName>
        <shortName evidence="12">RK</shortName>
        <ecNumber evidence="2 12">2.7.1.15</ecNumber>
    </recommendedName>
</protein>
<keyword evidence="12" id="KW-0963">Cytoplasm</keyword>
<comment type="catalytic activity">
    <reaction evidence="12">
        <text>D-ribose + ATP = D-ribose 5-phosphate + ADP + H(+)</text>
        <dbReference type="Rhea" id="RHEA:13697"/>
        <dbReference type="ChEBI" id="CHEBI:15378"/>
        <dbReference type="ChEBI" id="CHEBI:30616"/>
        <dbReference type="ChEBI" id="CHEBI:47013"/>
        <dbReference type="ChEBI" id="CHEBI:78346"/>
        <dbReference type="ChEBI" id="CHEBI:456216"/>
        <dbReference type="EC" id="2.7.1.15"/>
    </reaction>
</comment>
<dbReference type="PRINTS" id="PR00990">
    <property type="entry name" value="RIBOKINASE"/>
</dbReference>
<comment type="caution">
    <text evidence="12">Lacks conserved residue(s) required for the propagation of feature annotation.</text>
</comment>
<dbReference type="GO" id="GO:0004747">
    <property type="term" value="F:ribokinase activity"/>
    <property type="evidence" value="ECO:0007669"/>
    <property type="project" value="UniProtKB-EC"/>
</dbReference>
<dbReference type="Gene3D" id="3.40.1190.20">
    <property type="match status" value="1"/>
</dbReference>
<dbReference type="PANTHER" id="PTHR10584:SF166">
    <property type="entry name" value="RIBOKINASE"/>
    <property type="match status" value="1"/>
</dbReference>
<evidence type="ECO:0000256" key="7">
    <source>
        <dbReference type="ARBA" id="ARBA00022777"/>
    </source>
</evidence>
<keyword evidence="8 12" id="KW-0067">ATP-binding</keyword>
<feature type="binding site" evidence="12">
    <location>
        <begin position="41"/>
        <end position="45"/>
    </location>
    <ligand>
        <name>substrate</name>
    </ligand>
</feature>
<dbReference type="InterPro" id="IPR029056">
    <property type="entry name" value="Ribokinase-like"/>
</dbReference>
<feature type="binding site" evidence="12">
    <location>
        <begin position="222"/>
        <end position="227"/>
    </location>
    <ligand>
        <name>ATP</name>
        <dbReference type="ChEBI" id="CHEBI:30616"/>
    </ligand>
</feature>
<dbReference type="HAMAP" id="MF_01987">
    <property type="entry name" value="Ribokinase"/>
    <property type="match status" value="1"/>
</dbReference>
<evidence type="ECO:0000256" key="12">
    <source>
        <dbReference type="HAMAP-Rule" id="MF_01987"/>
    </source>
</evidence>
<feature type="binding site" evidence="12">
    <location>
        <position position="251"/>
    </location>
    <ligand>
        <name>K(+)</name>
        <dbReference type="ChEBI" id="CHEBI:29103"/>
    </ligand>
</feature>
<evidence type="ECO:0000256" key="10">
    <source>
        <dbReference type="ARBA" id="ARBA00022958"/>
    </source>
</evidence>
<comment type="function">
    <text evidence="12">Catalyzes the phosphorylation of ribose at O-5 in a reaction requiring ATP and magnesium. The resulting D-ribose-5-phosphate can then be used either for sythesis of nucleotides, histidine, and tryptophan, or as a component of the pentose phosphate pathway.</text>
</comment>
<feature type="binding site" evidence="12">
    <location>
        <position position="249"/>
    </location>
    <ligand>
        <name>K(+)</name>
        <dbReference type="ChEBI" id="CHEBI:29103"/>
    </ligand>
</feature>
<dbReference type="PROSITE" id="PS00584">
    <property type="entry name" value="PFKB_KINASES_2"/>
    <property type="match status" value="1"/>
</dbReference>
<dbReference type="Proteomes" id="UP001438077">
    <property type="component" value="Chromosome"/>
</dbReference>
<keyword evidence="7 12" id="KW-0418">Kinase</keyword>
<keyword evidence="6 12" id="KW-0547">Nucleotide-binding</keyword>
<dbReference type="SUPFAM" id="SSF53613">
    <property type="entry name" value="Ribokinase-like"/>
    <property type="match status" value="1"/>
</dbReference>
<accession>A0ABZ3EL16</accession>
<keyword evidence="10 12" id="KW-0630">Potassium</keyword>
<dbReference type="EC" id="2.7.1.15" evidence="2 12"/>
<evidence type="ECO:0000256" key="3">
    <source>
        <dbReference type="ARBA" id="ARBA00016943"/>
    </source>
</evidence>
<evidence type="ECO:0000259" key="13">
    <source>
        <dbReference type="Pfam" id="PF00294"/>
    </source>
</evidence>
<evidence type="ECO:0000256" key="2">
    <source>
        <dbReference type="ARBA" id="ARBA00012035"/>
    </source>
</evidence>
<dbReference type="Pfam" id="PF00294">
    <property type="entry name" value="PfkB"/>
    <property type="match status" value="1"/>
</dbReference>
<feature type="binding site" evidence="12">
    <location>
        <position position="288"/>
    </location>
    <ligand>
        <name>K(+)</name>
        <dbReference type="ChEBI" id="CHEBI:29103"/>
    </ligand>
</feature>
<dbReference type="InterPro" id="IPR002139">
    <property type="entry name" value="Ribo/fructo_kinase"/>
</dbReference>
<feature type="binding site" evidence="12">
    <location>
        <begin position="13"/>
        <end position="15"/>
    </location>
    <ligand>
        <name>substrate</name>
    </ligand>
</feature>
<comment type="similarity">
    <text evidence="1">Belongs to the carbohydrate kinase pfkB family.</text>
</comment>
<feature type="binding site" evidence="12">
    <location>
        <position position="290"/>
    </location>
    <ligand>
        <name>K(+)</name>
        <dbReference type="ChEBI" id="CHEBI:29103"/>
    </ligand>
</feature>
<feature type="active site" description="Proton acceptor" evidence="12">
    <location>
        <position position="255"/>
    </location>
</feature>
<evidence type="ECO:0000313" key="14">
    <source>
        <dbReference type="EMBL" id="XAG31645.1"/>
    </source>
</evidence>
<feature type="binding site" evidence="12">
    <location>
        <position position="186"/>
    </location>
    <ligand>
        <name>ATP</name>
        <dbReference type="ChEBI" id="CHEBI:30616"/>
    </ligand>
</feature>
<dbReference type="InterPro" id="IPR011611">
    <property type="entry name" value="PfkB_dom"/>
</dbReference>
<keyword evidence="4 12" id="KW-0808">Transferase</keyword>
<evidence type="ECO:0000256" key="6">
    <source>
        <dbReference type="ARBA" id="ARBA00022741"/>
    </source>
</evidence>
<dbReference type="InterPro" id="IPR002173">
    <property type="entry name" value="Carboh/pur_kinase_PfkB_CS"/>
</dbReference>
<feature type="binding site" evidence="12">
    <location>
        <position position="285"/>
    </location>
    <ligand>
        <name>K(+)</name>
        <dbReference type="ChEBI" id="CHEBI:29103"/>
    </ligand>
</feature>
<feature type="binding site" evidence="12">
    <location>
        <position position="294"/>
    </location>
    <ligand>
        <name>K(+)</name>
        <dbReference type="ChEBI" id="CHEBI:29103"/>
    </ligand>
</feature>
<proteinExistence type="inferred from homology"/>
<keyword evidence="9 12" id="KW-0460">Magnesium</keyword>
<gene>
    <name evidence="12 14" type="primary">rbsK</name>
    <name evidence="14" type="ORF">MYW70_00025</name>
</gene>
<dbReference type="RefSeq" id="WP_109398570.1">
    <property type="nucleotide sequence ID" value="NZ_CP095785.1"/>
</dbReference>
<evidence type="ECO:0000256" key="1">
    <source>
        <dbReference type="ARBA" id="ARBA00005380"/>
    </source>
</evidence>
<feature type="binding site" evidence="12">
    <location>
        <position position="279"/>
    </location>
    <ligand>
        <name>ATP</name>
        <dbReference type="ChEBI" id="CHEBI:30616"/>
    </ligand>
</feature>
<comment type="subunit">
    <text evidence="12">Homodimer.</text>
</comment>
<evidence type="ECO:0000313" key="15">
    <source>
        <dbReference type="Proteomes" id="UP001438077"/>
    </source>
</evidence>
<dbReference type="PANTHER" id="PTHR10584">
    <property type="entry name" value="SUGAR KINASE"/>
    <property type="match status" value="1"/>
</dbReference>
<dbReference type="NCBIfam" id="NF008353">
    <property type="entry name" value="PRK11142.1"/>
    <property type="match status" value="1"/>
</dbReference>
<reference evidence="14 15" key="1">
    <citation type="submission" date="2022-03" db="EMBL/GenBank/DDBJ databases">
        <title>Sea Food Isolates.</title>
        <authorList>
            <person name="Li C."/>
        </authorList>
    </citation>
    <scope>NUCLEOTIDE SEQUENCE [LARGE SCALE GENOMIC DNA]</scope>
    <source>
        <strain evidence="14 15">19MO01SH08</strain>
    </source>
</reference>
<comment type="similarity">
    <text evidence="12">Belongs to the carbohydrate kinase PfkB family. Ribokinase subfamily.</text>
</comment>
<dbReference type="InterPro" id="IPR011877">
    <property type="entry name" value="Ribokinase"/>
</dbReference>
<feature type="domain" description="Carbohydrate kinase PfkB" evidence="13">
    <location>
        <begin position="4"/>
        <end position="297"/>
    </location>
</feature>
<evidence type="ECO:0000256" key="4">
    <source>
        <dbReference type="ARBA" id="ARBA00022679"/>
    </source>
</evidence>
<feature type="binding site" evidence="12">
    <location>
        <position position="255"/>
    </location>
    <ligand>
        <name>substrate</name>
    </ligand>
</feature>
<comment type="cofactor">
    <cofactor evidence="12">
        <name>Mg(2+)</name>
        <dbReference type="ChEBI" id="CHEBI:18420"/>
    </cofactor>
    <text evidence="12">Requires a divalent cation, most likely magnesium in vivo, as an electrophilic catalyst to aid phosphoryl group transfer. It is the chelate of the metal and the nucleotide that is the actual substrate.</text>
</comment>
<evidence type="ECO:0000256" key="11">
    <source>
        <dbReference type="ARBA" id="ARBA00023277"/>
    </source>
</evidence>
<feature type="binding site" evidence="12">
    <location>
        <position position="142"/>
    </location>
    <ligand>
        <name>substrate</name>
    </ligand>
</feature>
<evidence type="ECO:0000256" key="9">
    <source>
        <dbReference type="ARBA" id="ARBA00022842"/>
    </source>
</evidence>
<name>A0ABZ3EL16_9GAMM</name>
<dbReference type="CDD" id="cd01174">
    <property type="entry name" value="ribokinase"/>
    <property type="match status" value="1"/>
</dbReference>
<keyword evidence="5 12" id="KW-0479">Metal-binding</keyword>
<keyword evidence="15" id="KW-1185">Reference proteome</keyword>
<dbReference type="EMBL" id="CP095785">
    <property type="protein sequence ID" value="XAG31645.1"/>
    <property type="molecule type" value="Genomic_DNA"/>
</dbReference>
<sequence>MEAKKLVILGSVNADHILNVAHFPLPGETISGNQFQMVFGGKGANQAVAAGRCGANISFLACLGNDDIGKKAKTQLMTDNIDTNSIELIDDVATGVALIFVNQQGENVIGIHAGANGRLDTSYVQRYGNIIKEADALLMQLESPLDSVLKAAEIAKQENVQVILNPAPAQALPDELLSLVDIITPNETETEYLTGIKVIDDESAQLAADVLHHKGIKTVLITLGSRGVWVSEKNNKGCIVPAFKVKAVDTIAAGDTFNGALITALLEGQSMMPAIKFAHAAAAIAVTRAGAQPSVPWRHEVDAFLASSL</sequence>
<organism evidence="14 15">
    <name type="scientific">Proteus faecis</name>
    <dbReference type="NCBI Taxonomy" id="2050967"/>
    <lineage>
        <taxon>Bacteria</taxon>
        <taxon>Pseudomonadati</taxon>
        <taxon>Pseudomonadota</taxon>
        <taxon>Gammaproteobacteria</taxon>
        <taxon>Enterobacterales</taxon>
        <taxon>Morganellaceae</taxon>
        <taxon>Proteus</taxon>
    </lineage>
</organism>
<keyword evidence="11 12" id="KW-0119">Carbohydrate metabolism</keyword>